<sequence length="253" mass="28806">MPAMVRPIGIDHTKLRHRRVPALGIPKIFLAKGQILQGHGEAHRPVIVFQFLAVPAYKALYPSHIRRNLRLHVKAFRLIQGSDSGFHRVHQIGLDFLKLLVGNIPLDSHHPGGQHLRALPLGQQLDALSGGIGPLVVLAGQIFHSEHPVALRRRKFLIIYLVHIRLRKDRPSCLLELLLRKPRNIVTIQITQVLNRGHPKIFSQIRHNMARFDIKARFLFHKDSDYPRHLFLHSAAQRQLTARSASILTYPPA</sequence>
<comment type="caution">
    <text evidence="1">The sequence shown here is derived from an EMBL/GenBank/DDBJ whole genome shotgun (WGS) entry which is preliminary data.</text>
</comment>
<name>R6NBP3_9FIRM</name>
<reference evidence="1" key="1">
    <citation type="submission" date="2012-11" db="EMBL/GenBank/DDBJ databases">
        <title>Dependencies among metagenomic species, viruses, plasmids and units of genetic variation.</title>
        <authorList>
            <person name="Nielsen H.B."/>
            <person name="Almeida M."/>
            <person name="Juncker A.S."/>
            <person name="Rasmussen S."/>
            <person name="Li J."/>
            <person name="Sunagawa S."/>
            <person name="Plichta D."/>
            <person name="Gautier L."/>
            <person name="Le Chatelier E."/>
            <person name="Peletier E."/>
            <person name="Bonde I."/>
            <person name="Nielsen T."/>
            <person name="Manichanh C."/>
            <person name="Arumugam M."/>
            <person name="Batto J."/>
            <person name="Santos M.B.Q.D."/>
            <person name="Blom N."/>
            <person name="Borruel N."/>
            <person name="Burgdorf K.S."/>
            <person name="Boumezbeur F."/>
            <person name="Casellas F."/>
            <person name="Dore J."/>
            <person name="Guarner F."/>
            <person name="Hansen T."/>
            <person name="Hildebrand F."/>
            <person name="Kaas R.S."/>
            <person name="Kennedy S."/>
            <person name="Kristiansen K."/>
            <person name="Kultima J.R."/>
            <person name="Leonard P."/>
            <person name="Levenez F."/>
            <person name="Lund O."/>
            <person name="Moumen B."/>
            <person name="Le Paslier D."/>
            <person name="Pons N."/>
            <person name="Pedersen O."/>
            <person name="Prifti E."/>
            <person name="Qin J."/>
            <person name="Raes J."/>
            <person name="Tap J."/>
            <person name="Tims S."/>
            <person name="Ussery D.W."/>
            <person name="Yamada T."/>
            <person name="MetaHit consortium"/>
            <person name="Renault P."/>
            <person name="Sicheritz-Ponten T."/>
            <person name="Bork P."/>
            <person name="Wang J."/>
            <person name="Brunak S."/>
            <person name="Ehrlich S.D."/>
        </authorList>
    </citation>
    <scope>NUCLEOTIDE SEQUENCE [LARGE SCALE GENOMIC DNA]</scope>
</reference>
<evidence type="ECO:0000313" key="1">
    <source>
        <dbReference type="EMBL" id="CDC05729.1"/>
    </source>
</evidence>
<organism evidence="1 2">
    <name type="scientific">[Clostridium] leptum CAG:27</name>
    <dbReference type="NCBI Taxonomy" id="1263068"/>
    <lineage>
        <taxon>Bacteria</taxon>
        <taxon>Bacillati</taxon>
        <taxon>Bacillota</taxon>
        <taxon>Clostridia</taxon>
        <taxon>Eubacteriales</taxon>
        <taxon>Oscillospiraceae</taxon>
        <taxon>Oscillospiraceae incertae sedis</taxon>
    </lineage>
</organism>
<gene>
    <name evidence="1" type="ORF">BN578_01103</name>
</gene>
<dbReference type="AlphaFoldDB" id="R6NBP3"/>
<protein>
    <submittedName>
        <fullName evidence="1">Uncharacterized protein</fullName>
    </submittedName>
</protein>
<proteinExistence type="predicted"/>
<accession>R6NBP3</accession>
<dbReference type="EMBL" id="CBEP010000125">
    <property type="protein sequence ID" value="CDC05729.1"/>
    <property type="molecule type" value="Genomic_DNA"/>
</dbReference>
<evidence type="ECO:0000313" key="2">
    <source>
        <dbReference type="Proteomes" id="UP000018168"/>
    </source>
</evidence>
<dbReference type="Proteomes" id="UP000018168">
    <property type="component" value="Unassembled WGS sequence"/>
</dbReference>